<organism evidence="1 2">
    <name type="scientific">Pantoea eucrina</name>
    <dbReference type="NCBI Taxonomy" id="472693"/>
    <lineage>
        <taxon>Bacteria</taxon>
        <taxon>Pseudomonadati</taxon>
        <taxon>Pseudomonadota</taxon>
        <taxon>Gammaproteobacteria</taxon>
        <taxon>Enterobacterales</taxon>
        <taxon>Erwiniaceae</taxon>
        <taxon>Pantoea</taxon>
    </lineage>
</organism>
<dbReference type="RefSeq" id="WP_203025649.1">
    <property type="nucleotide sequence ID" value="NZ_JAFCXS010000010.1"/>
</dbReference>
<proteinExistence type="predicted"/>
<evidence type="ECO:0000313" key="1">
    <source>
        <dbReference type="EMBL" id="MBM0748490.1"/>
    </source>
</evidence>
<protein>
    <submittedName>
        <fullName evidence="1">Uncharacterized protein</fullName>
    </submittedName>
</protein>
<name>A0ABS1Z992_9GAMM</name>
<keyword evidence="2" id="KW-1185">Reference proteome</keyword>
<dbReference type="Proteomes" id="UP000809137">
    <property type="component" value="Unassembled WGS sequence"/>
</dbReference>
<gene>
    <name evidence="1" type="ORF">JJB79_13895</name>
</gene>
<dbReference type="EMBL" id="JAFCXS010000010">
    <property type="protein sequence ID" value="MBM0748490.1"/>
    <property type="molecule type" value="Genomic_DNA"/>
</dbReference>
<reference evidence="1 2" key="1">
    <citation type="submission" date="2021-01" db="EMBL/GenBank/DDBJ databases">
        <title>Complete genome sequence of Pantoea eucrina OB49, a heavy metal tolerant bacterium with PGPR potential isolated from wheat in Algeria.</title>
        <authorList>
            <person name="Lekired A."/>
            <person name="Ouzari I.H."/>
        </authorList>
    </citation>
    <scope>NUCLEOTIDE SEQUENCE [LARGE SCALE GENOMIC DNA]</scope>
    <source>
        <strain evidence="1 2">OB49</strain>
    </source>
</reference>
<accession>A0ABS1Z992</accession>
<comment type="caution">
    <text evidence="1">The sequence shown here is derived from an EMBL/GenBank/DDBJ whole genome shotgun (WGS) entry which is preliminary data.</text>
</comment>
<sequence>MQRSNLERLTDIVIGEAVTLLLGDAGRINSTALVATLKRMAALESHPERLAAMQCALDEVAKEFPRAWQTQDMPVMALQSVQAGSKKH</sequence>
<evidence type="ECO:0000313" key="2">
    <source>
        <dbReference type="Proteomes" id="UP000809137"/>
    </source>
</evidence>